<evidence type="ECO:0000313" key="3">
    <source>
        <dbReference type="Proteomes" id="UP001469553"/>
    </source>
</evidence>
<dbReference type="EMBL" id="JAHRIP010000757">
    <property type="protein sequence ID" value="MEQ2279715.1"/>
    <property type="molecule type" value="Genomic_DNA"/>
</dbReference>
<dbReference type="Proteomes" id="UP001469553">
    <property type="component" value="Unassembled WGS sequence"/>
</dbReference>
<sequence length="96" mass="10435">MVGDDGPEPGSLRFRQQPKLAQPRFRSWGGLPVSTPEGWGPPPGSGDWLPLWDIRTWTWEDRVCTGSVSECTTSIVVCLGCVGVSVFMCTHDSGNV</sequence>
<feature type="region of interest" description="Disordered" evidence="1">
    <location>
        <begin position="1"/>
        <end position="46"/>
    </location>
</feature>
<gene>
    <name evidence="2" type="ORF">AMECASPLE_012198</name>
</gene>
<comment type="caution">
    <text evidence="2">The sequence shown here is derived from an EMBL/GenBank/DDBJ whole genome shotgun (WGS) entry which is preliminary data.</text>
</comment>
<protein>
    <submittedName>
        <fullName evidence="2">Uncharacterized protein</fullName>
    </submittedName>
</protein>
<accession>A0ABV0XE27</accession>
<keyword evidence="3" id="KW-1185">Reference proteome</keyword>
<organism evidence="2 3">
    <name type="scientific">Ameca splendens</name>
    <dbReference type="NCBI Taxonomy" id="208324"/>
    <lineage>
        <taxon>Eukaryota</taxon>
        <taxon>Metazoa</taxon>
        <taxon>Chordata</taxon>
        <taxon>Craniata</taxon>
        <taxon>Vertebrata</taxon>
        <taxon>Euteleostomi</taxon>
        <taxon>Actinopterygii</taxon>
        <taxon>Neopterygii</taxon>
        <taxon>Teleostei</taxon>
        <taxon>Neoteleostei</taxon>
        <taxon>Acanthomorphata</taxon>
        <taxon>Ovalentaria</taxon>
        <taxon>Atherinomorphae</taxon>
        <taxon>Cyprinodontiformes</taxon>
        <taxon>Goodeidae</taxon>
        <taxon>Ameca</taxon>
    </lineage>
</organism>
<evidence type="ECO:0000256" key="1">
    <source>
        <dbReference type="SAM" id="MobiDB-lite"/>
    </source>
</evidence>
<proteinExistence type="predicted"/>
<reference evidence="2 3" key="1">
    <citation type="submission" date="2021-06" db="EMBL/GenBank/DDBJ databases">
        <authorList>
            <person name="Palmer J.M."/>
        </authorList>
    </citation>
    <scope>NUCLEOTIDE SEQUENCE [LARGE SCALE GENOMIC DNA]</scope>
    <source>
        <strain evidence="2 3">AS_MEX2019</strain>
        <tissue evidence="2">Muscle</tissue>
    </source>
</reference>
<evidence type="ECO:0000313" key="2">
    <source>
        <dbReference type="EMBL" id="MEQ2279715.1"/>
    </source>
</evidence>
<name>A0ABV0XE27_9TELE</name>